<dbReference type="GO" id="GO:0022857">
    <property type="term" value="F:transmembrane transporter activity"/>
    <property type="evidence" value="ECO:0007669"/>
    <property type="project" value="InterPro"/>
</dbReference>
<evidence type="ECO:0000256" key="6">
    <source>
        <dbReference type="SAM" id="Phobius"/>
    </source>
</evidence>
<dbReference type="Pfam" id="PF00083">
    <property type="entry name" value="Sugar_tr"/>
    <property type="match status" value="1"/>
</dbReference>
<dbReference type="PANTHER" id="PTHR24064">
    <property type="entry name" value="SOLUTE CARRIER FAMILY 22 MEMBER"/>
    <property type="match status" value="1"/>
</dbReference>
<feature type="transmembrane region" description="Helical" evidence="6">
    <location>
        <begin position="138"/>
        <end position="160"/>
    </location>
</feature>
<evidence type="ECO:0000256" key="2">
    <source>
        <dbReference type="ARBA" id="ARBA00022692"/>
    </source>
</evidence>
<evidence type="ECO:0000313" key="9">
    <source>
        <dbReference type="Proteomes" id="UP001321473"/>
    </source>
</evidence>
<evidence type="ECO:0000256" key="4">
    <source>
        <dbReference type="ARBA" id="ARBA00023136"/>
    </source>
</evidence>
<evidence type="ECO:0000313" key="8">
    <source>
        <dbReference type="EMBL" id="KAK8762507.1"/>
    </source>
</evidence>
<keyword evidence="7" id="KW-0732">Signal</keyword>
<feature type="transmembrane region" description="Helical" evidence="6">
    <location>
        <begin position="255"/>
        <end position="275"/>
    </location>
</feature>
<evidence type="ECO:0000256" key="5">
    <source>
        <dbReference type="SAM" id="MobiDB-lite"/>
    </source>
</evidence>
<keyword evidence="9" id="KW-1185">Reference proteome</keyword>
<proteinExistence type="predicted"/>
<dbReference type="Gene3D" id="1.20.1250.20">
    <property type="entry name" value="MFS general substrate transporter like domains"/>
    <property type="match status" value="1"/>
</dbReference>
<organism evidence="8 9">
    <name type="scientific">Amblyomma americanum</name>
    <name type="common">Lone star tick</name>
    <dbReference type="NCBI Taxonomy" id="6943"/>
    <lineage>
        <taxon>Eukaryota</taxon>
        <taxon>Metazoa</taxon>
        <taxon>Ecdysozoa</taxon>
        <taxon>Arthropoda</taxon>
        <taxon>Chelicerata</taxon>
        <taxon>Arachnida</taxon>
        <taxon>Acari</taxon>
        <taxon>Parasitiformes</taxon>
        <taxon>Ixodida</taxon>
        <taxon>Ixodoidea</taxon>
        <taxon>Ixodidae</taxon>
        <taxon>Amblyomminae</taxon>
        <taxon>Amblyomma</taxon>
    </lineage>
</organism>
<comment type="subcellular location">
    <subcellularLocation>
        <location evidence="1">Membrane</location>
        <topology evidence="1">Multi-pass membrane protein</topology>
    </subcellularLocation>
</comment>
<dbReference type="InterPro" id="IPR036259">
    <property type="entry name" value="MFS_trans_sf"/>
</dbReference>
<feature type="transmembrane region" description="Helical" evidence="6">
    <location>
        <begin position="35"/>
        <end position="56"/>
    </location>
</feature>
<accession>A0AAQ4DJ67</accession>
<feature type="transmembrane region" description="Helical" evidence="6">
    <location>
        <begin position="198"/>
        <end position="216"/>
    </location>
</feature>
<feature type="transmembrane region" description="Helical" evidence="6">
    <location>
        <begin position="167"/>
        <end position="192"/>
    </location>
</feature>
<feature type="signal peptide" evidence="7">
    <location>
        <begin position="1"/>
        <end position="17"/>
    </location>
</feature>
<comment type="caution">
    <text evidence="8">The sequence shown here is derived from an EMBL/GenBank/DDBJ whole genome shotgun (WGS) entry which is preliminary data.</text>
</comment>
<keyword evidence="2 6" id="KW-0812">Transmembrane</keyword>
<protein>
    <submittedName>
        <fullName evidence="8">Uncharacterized protein</fullName>
    </submittedName>
</protein>
<sequence length="575" mass="62981">MLLILLRNLAKVDLVTSECFDCGDVFGHGRFQHCLFILTMVSMCAMHCHTLVFGLISGDVDHWCKQPQGEVMMSAASWRNVAIPLDPNGRFSRCTVYVYPGNPNDTRVVGCHQWDYDPERERSTIVSQWDLVCNRRPLLAVAQAVYIAGSLLFMSFVGLIADRVGRLPVLLLTVAALQLATMGGCFAAAYHVYVLSRFLNSGCVATVTVLSSTLLFEASTHKHRSLHLCAAMTVGVLMAEGWFAVTRLLRELDWIVLQSLMLSPTVLTLYAFTAAHESPRWYVAKKDIASAEMVMLSAAKENHFPLTTTACMVEKLKEEVAMGEKRIKITGGDFAGAHELRHRALVMFSSSFAVTFTMFATLLLDTQVSSRVNSWFQWASNGADLAGSALLILAIRRITAPSLLVATLGALGGIAGLISLTFTFKEYLLTSLLFLLVKPLVYASNMLVFTTAMSVGAAAVRCATICWLFGFGRLGGACAAVLFAMLDMERGDVLFALAGTSLFGMMLVQLSLPPKHDILILSSESATAKNKSAVEYMKHTLDTPVIYKRDSRRKSRVSIASSRGPGSEINSMDRY</sequence>
<dbReference type="AlphaFoldDB" id="A0AAQ4DJ67"/>
<feature type="region of interest" description="Disordered" evidence="5">
    <location>
        <begin position="552"/>
        <end position="575"/>
    </location>
</feature>
<name>A0AAQ4DJ67_AMBAM</name>
<gene>
    <name evidence="8" type="ORF">V5799_026227</name>
</gene>
<feature type="transmembrane region" description="Helical" evidence="6">
    <location>
        <begin position="228"/>
        <end position="249"/>
    </location>
</feature>
<reference evidence="8 9" key="1">
    <citation type="journal article" date="2023" name="Arcadia Sci">
        <title>De novo assembly of a long-read Amblyomma americanum tick genome.</title>
        <authorList>
            <person name="Chou S."/>
            <person name="Poskanzer K.E."/>
            <person name="Rollins M."/>
            <person name="Thuy-Boun P.S."/>
        </authorList>
    </citation>
    <scope>NUCLEOTIDE SEQUENCE [LARGE SCALE GENOMIC DNA]</scope>
    <source>
        <strain evidence="8">F_SG_1</strain>
        <tissue evidence="8">Salivary glands</tissue>
    </source>
</reference>
<feature type="transmembrane region" description="Helical" evidence="6">
    <location>
        <begin position="492"/>
        <end position="512"/>
    </location>
</feature>
<dbReference type="InterPro" id="IPR005828">
    <property type="entry name" value="MFS_sugar_transport-like"/>
</dbReference>
<evidence type="ECO:0000256" key="3">
    <source>
        <dbReference type="ARBA" id="ARBA00022989"/>
    </source>
</evidence>
<dbReference type="EMBL" id="JARKHS020030029">
    <property type="protein sequence ID" value="KAK8762507.1"/>
    <property type="molecule type" value="Genomic_DNA"/>
</dbReference>
<evidence type="ECO:0000256" key="1">
    <source>
        <dbReference type="ARBA" id="ARBA00004141"/>
    </source>
</evidence>
<feature type="transmembrane region" description="Helical" evidence="6">
    <location>
        <begin position="402"/>
        <end position="422"/>
    </location>
</feature>
<keyword evidence="3 6" id="KW-1133">Transmembrane helix</keyword>
<feature type="chain" id="PRO_5042889688" evidence="7">
    <location>
        <begin position="18"/>
        <end position="575"/>
    </location>
</feature>
<dbReference type="GO" id="GO:0016020">
    <property type="term" value="C:membrane"/>
    <property type="evidence" value="ECO:0007669"/>
    <property type="project" value="UniProtKB-SubCell"/>
</dbReference>
<feature type="transmembrane region" description="Helical" evidence="6">
    <location>
        <begin position="344"/>
        <end position="363"/>
    </location>
</feature>
<feature type="transmembrane region" description="Helical" evidence="6">
    <location>
        <begin position="467"/>
        <end position="486"/>
    </location>
</feature>
<dbReference type="SUPFAM" id="SSF103473">
    <property type="entry name" value="MFS general substrate transporter"/>
    <property type="match status" value="1"/>
</dbReference>
<keyword evidence="4 6" id="KW-0472">Membrane</keyword>
<evidence type="ECO:0000256" key="7">
    <source>
        <dbReference type="SAM" id="SignalP"/>
    </source>
</evidence>
<dbReference type="Proteomes" id="UP001321473">
    <property type="component" value="Unassembled WGS sequence"/>
</dbReference>